<feature type="region of interest" description="Disordered" evidence="1">
    <location>
        <begin position="62"/>
        <end position="154"/>
    </location>
</feature>
<evidence type="ECO:0000313" key="2">
    <source>
        <dbReference type="EMBL" id="KAL2340540.1"/>
    </source>
</evidence>
<feature type="compositionally biased region" description="Pro residues" evidence="1">
    <location>
        <begin position="67"/>
        <end position="79"/>
    </location>
</feature>
<gene>
    <name evidence="2" type="ORF">Fmac_008480</name>
</gene>
<keyword evidence="3" id="KW-1185">Reference proteome</keyword>
<dbReference type="EMBL" id="JBGMDY010000003">
    <property type="protein sequence ID" value="KAL2340540.1"/>
    <property type="molecule type" value="Genomic_DNA"/>
</dbReference>
<comment type="caution">
    <text evidence="2">The sequence shown here is derived from an EMBL/GenBank/DDBJ whole genome shotgun (WGS) entry which is preliminary data.</text>
</comment>
<evidence type="ECO:0000313" key="3">
    <source>
        <dbReference type="Proteomes" id="UP001603857"/>
    </source>
</evidence>
<sequence length="268" mass="29000">MSVGPLFEVEHHYINMSSGGCDPPHPPSPSGNKGKQVMKGKKQYEIKVLSRRDNLTSSTLSAFVAPMPSPVVTPTPSPSPVVTSTPSPSPVVASTPSLSPTVASTPSPSPTVASTPSPSPAIRSTLSPSPGIASILPPTFVNQPPVDENLNEEDPPLDDLPLIEPTNKGEDGSFVGASSSLPQNTQEIAQLTQRVLANEEKMRQMHSRYQTQFQSLYSQYQNQFNTFVNVVLLFLPPTMQTVFQQQQSIIMQQQSNSHQQEQQQDNGN</sequence>
<dbReference type="AlphaFoldDB" id="A0ABD1MXJ8"/>
<dbReference type="Proteomes" id="UP001603857">
    <property type="component" value="Unassembled WGS sequence"/>
</dbReference>
<reference evidence="2 3" key="1">
    <citation type="submission" date="2024-08" db="EMBL/GenBank/DDBJ databases">
        <title>Insights into the chromosomal genome structure of Flemingia macrophylla.</title>
        <authorList>
            <person name="Ding Y."/>
            <person name="Zhao Y."/>
            <person name="Bi W."/>
            <person name="Wu M."/>
            <person name="Zhao G."/>
            <person name="Gong Y."/>
            <person name="Li W."/>
            <person name="Zhang P."/>
        </authorList>
    </citation>
    <scope>NUCLEOTIDE SEQUENCE [LARGE SCALE GENOMIC DNA]</scope>
    <source>
        <strain evidence="2">DYQJB</strain>
        <tissue evidence="2">Leaf</tissue>
    </source>
</reference>
<accession>A0ABD1MXJ8</accession>
<proteinExistence type="predicted"/>
<feature type="compositionally biased region" description="Low complexity" evidence="1">
    <location>
        <begin position="80"/>
        <end position="116"/>
    </location>
</feature>
<evidence type="ECO:0000256" key="1">
    <source>
        <dbReference type="SAM" id="MobiDB-lite"/>
    </source>
</evidence>
<name>A0ABD1MXJ8_9FABA</name>
<protein>
    <submittedName>
        <fullName evidence="2">Uncharacterized protein</fullName>
    </submittedName>
</protein>
<feature type="region of interest" description="Disordered" evidence="1">
    <location>
        <begin position="15"/>
        <end position="43"/>
    </location>
</feature>
<organism evidence="2 3">
    <name type="scientific">Flemingia macrophylla</name>
    <dbReference type="NCBI Taxonomy" id="520843"/>
    <lineage>
        <taxon>Eukaryota</taxon>
        <taxon>Viridiplantae</taxon>
        <taxon>Streptophyta</taxon>
        <taxon>Embryophyta</taxon>
        <taxon>Tracheophyta</taxon>
        <taxon>Spermatophyta</taxon>
        <taxon>Magnoliopsida</taxon>
        <taxon>eudicotyledons</taxon>
        <taxon>Gunneridae</taxon>
        <taxon>Pentapetalae</taxon>
        <taxon>rosids</taxon>
        <taxon>fabids</taxon>
        <taxon>Fabales</taxon>
        <taxon>Fabaceae</taxon>
        <taxon>Papilionoideae</taxon>
        <taxon>50 kb inversion clade</taxon>
        <taxon>NPAAA clade</taxon>
        <taxon>indigoferoid/millettioid clade</taxon>
        <taxon>Phaseoleae</taxon>
        <taxon>Flemingia</taxon>
    </lineage>
</organism>